<evidence type="ECO:0000259" key="1">
    <source>
        <dbReference type="Pfam" id="PF00534"/>
    </source>
</evidence>
<dbReference type="Pfam" id="PF00534">
    <property type="entry name" value="Glycos_transf_1"/>
    <property type="match status" value="1"/>
</dbReference>
<reference evidence="2 3" key="1">
    <citation type="submission" date="2020-09" db="EMBL/GenBank/DDBJ databases">
        <title>Echinicola sp. CAU 1574 isolated from sand of Sido Beach.</title>
        <authorList>
            <person name="Kim W."/>
        </authorList>
    </citation>
    <scope>NUCLEOTIDE SEQUENCE [LARGE SCALE GENOMIC DNA]</scope>
    <source>
        <strain evidence="2 3">CAU 1574</strain>
    </source>
</reference>
<organism evidence="2 3">
    <name type="scientific">Echinicola arenosa</name>
    <dbReference type="NCBI Taxonomy" id="2774144"/>
    <lineage>
        <taxon>Bacteria</taxon>
        <taxon>Pseudomonadati</taxon>
        <taxon>Bacteroidota</taxon>
        <taxon>Cytophagia</taxon>
        <taxon>Cytophagales</taxon>
        <taxon>Cyclobacteriaceae</taxon>
        <taxon>Echinicola</taxon>
    </lineage>
</organism>
<name>A0ABR9AHN8_9BACT</name>
<dbReference type="EMBL" id="JACYTQ010000002">
    <property type="protein sequence ID" value="MBD8488230.1"/>
    <property type="molecule type" value="Genomic_DNA"/>
</dbReference>
<dbReference type="SUPFAM" id="SSF53756">
    <property type="entry name" value="UDP-Glycosyltransferase/glycogen phosphorylase"/>
    <property type="match status" value="1"/>
</dbReference>
<evidence type="ECO:0000313" key="2">
    <source>
        <dbReference type="EMBL" id="MBD8488230.1"/>
    </source>
</evidence>
<dbReference type="CDD" id="cd03822">
    <property type="entry name" value="GT4_mannosyltransferase-like"/>
    <property type="match status" value="1"/>
</dbReference>
<sequence>MKIGYISTYPPRECGIGTFTQNLQCSIKKAFEDDDIKYEGYVIALSDNDEHHVYPKEVRMTLQQDQQADYLEAADFINLSGLDLCVLEHEFGIFGGESGVYILPLLHKLEMPFIVTLHTVLDSPSYNQKIILKEISRMTKAIVVMSNKAVKLLEEIYLVPIEKIKLIEHGVPDIHYNASEVRKTFRFDGKKVLLTFGFISRNKGIETVIKSLPEVIKKYPNTIYLILGKTHPNVIKYAGEEYRNYLHLLAKNLEVQDHVLFINEFIDESELIRYLTACDVYITPYLAKTQITSGTLIYAFGAGCAVASTPYWHAEELLANGKGKIFGFKNHEELSMLLNGLFDNPEQLKEIKEKALEYGKTITWSEIGRKYKDLLNSVLVEQPINTEKRKIILNIQLLPKFSLTHIKRLTDDTGIIQHAKYGIPNLKEGYCLDDNARALLMVLMANKQKHEPMALEYMPIYLSYIHYMQNPDGTFKNFLGFNRTFKDEVGSEDSFGRTVWALGYLLGNAPNDAYFQTGRLLFFDAVPNFQNLRSIRSIATTLIGMSYYLKTNMLDEQMIELLRALTNKLTLQYKRQSTSDWKWFESLLAYDNGIMPLALMHAAEVLEDDEVLGIAMETMGFLTEHTMKGGFLSIIGNKEWYVKNGHRSVYAQQPIDALSMVLMYYQAFLLTRKNTYLQKLFTSFMWFLGENDLRMSLYDFETKGCCDGFESYGVNRNQGAESSLAYLISHLVVLQAHEEFYKSEQPEIPEKKINLLNKEIYL</sequence>
<dbReference type="InterPro" id="IPR001296">
    <property type="entry name" value="Glyco_trans_1"/>
</dbReference>
<dbReference type="InterPro" id="IPR008928">
    <property type="entry name" value="6-hairpin_glycosidase_sf"/>
</dbReference>
<dbReference type="Gene3D" id="3.40.50.2000">
    <property type="entry name" value="Glycogen Phosphorylase B"/>
    <property type="match status" value="2"/>
</dbReference>
<feature type="domain" description="Glycosyl transferase family 1" evidence="1">
    <location>
        <begin position="182"/>
        <end position="355"/>
    </location>
</feature>
<keyword evidence="3" id="KW-1185">Reference proteome</keyword>
<proteinExistence type="predicted"/>
<evidence type="ECO:0000313" key="3">
    <source>
        <dbReference type="Proteomes" id="UP000647133"/>
    </source>
</evidence>
<dbReference type="PANTHER" id="PTHR12526">
    <property type="entry name" value="GLYCOSYLTRANSFERASE"/>
    <property type="match status" value="1"/>
</dbReference>
<accession>A0ABR9AHN8</accession>
<dbReference type="Proteomes" id="UP000647133">
    <property type="component" value="Unassembled WGS sequence"/>
</dbReference>
<comment type="caution">
    <text evidence="2">The sequence shown here is derived from an EMBL/GenBank/DDBJ whole genome shotgun (WGS) entry which is preliminary data.</text>
</comment>
<gene>
    <name evidence="2" type="ORF">IFO69_05685</name>
</gene>
<dbReference type="SUPFAM" id="SSF48208">
    <property type="entry name" value="Six-hairpin glycosidases"/>
    <property type="match status" value="1"/>
</dbReference>
<dbReference type="PANTHER" id="PTHR12526:SF572">
    <property type="entry name" value="BLL5144 PROTEIN"/>
    <property type="match status" value="1"/>
</dbReference>
<dbReference type="RefSeq" id="WP_192009116.1">
    <property type="nucleotide sequence ID" value="NZ_JACYTQ010000002.1"/>
</dbReference>
<protein>
    <submittedName>
        <fullName evidence="2">Glycosyltransferase family 4 protein</fullName>
    </submittedName>
</protein>